<evidence type="ECO:0000259" key="1">
    <source>
        <dbReference type="PROSITE" id="PS50943"/>
    </source>
</evidence>
<dbReference type="Gene3D" id="1.25.40.400">
    <property type="match status" value="1"/>
</dbReference>
<evidence type="ECO:0000313" key="2">
    <source>
        <dbReference type="EMBL" id="KRM71030.1"/>
    </source>
</evidence>
<proteinExistence type="predicted"/>
<dbReference type="InterPro" id="IPR010982">
    <property type="entry name" value="Lambda_DNA-bd_dom_sf"/>
</dbReference>
<dbReference type="NCBIfam" id="TIGR01716">
    <property type="entry name" value="RGG_Cterm"/>
    <property type="match status" value="1"/>
</dbReference>
<dbReference type="RefSeq" id="WP_056960237.1">
    <property type="nucleotide sequence ID" value="NZ_AYYN01000168.1"/>
</dbReference>
<dbReference type="Pfam" id="PF21259">
    <property type="entry name" value="Rgg_C"/>
    <property type="match status" value="1"/>
</dbReference>
<name>A0A0R2B4Y5_9LACO</name>
<dbReference type="PROSITE" id="PS50943">
    <property type="entry name" value="HTH_CROC1"/>
    <property type="match status" value="1"/>
</dbReference>
<gene>
    <name evidence="2" type="ORF">FC48_GL001566</name>
</gene>
<dbReference type="AlphaFoldDB" id="A0A0R2B4Y5"/>
<dbReference type="CDD" id="cd00093">
    <property type="entry name" value="HTH_XRE"/>
    <property type="match status" value="1"/>
</dbReference>
<dbReference type="SUPFAM" id="SSF47413">
    <property type="entry name" value="lambda repressor-like DNA-binding domains"/>
    <property type="match status" value="1"/>
</dbReference>
<dbReference type="PATRIC" id="fig|1423772.3.peg.1668"/>
<protein>
    <submittedName>
        <fullName evidence="2">XRE family transcriptional regulator</fullName>
    </submittedName>
</protein>
<comment type="caution">
    <text evidence="2">The sequence shown here is derived from an EMBL/GenBank/DDBJ whole genome shotgun (WGS) entry which is preliminary data.</text>
</comment>
<dbReference type="InterPro" id="IPR053163">
    <property type="entry name" value="HTH-type_regulator_Rgg"/>
</dbReference>
<accession>A0A0R2B4Y5</accession>
<dbReference type="PANTHER" id="PTHR37038">
    <property type="entry name" value="TRANSCRIPTIONAL REGULATOR-RELATED"/>
    <property type="match status" value="1"/>
</dbReference>
<sequence length="286" mass="33838">MQQLGEVFQRFRKARGLKLKDLATAGVSISQLSRFEHGETDLTITKFMLALDEINLPITEFMYVAHEFQQDELSELLAKINKYVLVNDVTALKRLLVSMLEDKTKHTKLWQLELTLLKLKLQGLTEVTYCSKQEVKYLTDYLFSVEDWGHYELLLFMNTMEVFDHQSVMVLAREMVKKTSFYAELPENRRLISKMLLKGYLTCIEKHEMVDAVYFERQLNHCFFTETEIYERLVFQYCKNLYQYQKTKNYRAILEIHKCIGAMRLVASDHLAQKYEQHLEKILAAE</sequence>
<dbReference type="PANTHER" id="PTHR37038:SF12">
    <property type="entry name" value="TRANSCRIPTIONAL REGULATOR"/>
    <property type="match status" value="1"/>
</dbReference>
<dbReference type="InterPro" id="IPR001387">
    <property type="entry name" value="Cro/C1-type_HTH"/>
</dbReference>
<dbReference type="InterPro" id="IPR010057">
    <property type="entry name" value="Transcription_activator_Rgg_C"/>
</dbReference>
<dbReference type="Proteomes" id="UP000051612">
    <property type="component" value="Unassembled WGS sequence"/>
</dbReference>
<dbReference type="EMBL" id="AYYN01000168">
    <property type="protein sequence ID" value="KRM71030.1"/>
    <property type="molecule type" value="Genomic_DNA"/>
</dbReference>
<evidence type="ECO:0000313" key="3">
    <source>
        <dbReference type="Proteomes" id="UP000051612"/>
    </source>
</evidence>
<feature type="domain" description="HTH cro/C1-type" evidence="1">
    <location>
        <begin position="8"/>
        <end position="61"/>
    </location>
</feature>
<dbReference type="Pfam" id="PF01381">
    <property type="entry name" value="HTH_3"/>
    <property type="match status" value="1"/>
</dbReference>
<organism evidence="2 3">
    <name type="scientific">Ligilactobacillus murinus DSM 20452 = NBRC 14221</name>
    <dbReference type="NCBI Taxonomy" id="1423772"/>
    <lineage>
        <taxon>Bacteria</taxon>
        <taxon>Bacillati</taxon>
        <taxon>Bacillota</taxon>
        <taxon>Bacilli</taxon>
        <taxon>Lactobacillales</taxon>
        <taxon>Lactobacillaceae</taxon>
        <taxon>Ligilactobacillus</taxon>
    </lineage>
</organism>
<dbReference type="GO" id="GO:0003677">
    <property type="term" value="F:DNA binding"/>
    <property type="evidence" value="ECO:0007669"/>
    <property type="project" value="InterPro"/>
</dbReference>
<dbReference type="Gene3D" id="1.10.260.40">
    <property type="entry name" value="lambda repressor-like DNA-binding domains"/>
    <property type="match status" value="1"/>
</dbReference>
<reference evidence="2 3" key="1">
    <citation type="journal article" date="2015" name="Genome Announc.">
        <title>Expanding the biotechnology potential of lactobacilli through comparative genomics of 213 strains and associated genera.</title>
        <authorList>
            <person name="Sun Z."/>
            <person name="Harris H.M."/>
            <person name="McCann A."/>
            <person name="Guo C."/>
            <person name="Argimon S."/>
            <person name="Zhang W."/>
            <person name="Yang X."/>
            <person name="Jeffery I.B."/>
            <person name="Cooney J.C."/>
            <person name="Kagawa T.F."/>
            <person name="Liu W."/>
            <person name="Song Y."/>
            <person name="Salvetti E."/>
            <person name="Wrobel A."/>
            <person name="Rasinkangas P."/>
            <person name="Parkhill J."/>
            <person name="Rea M.C."/>
            <person name="O'Sullivan O."/>
            <person name="Ritari J."/>
            <person name="Douillard F.P."/>
            <person name="Paul Ross R."/>
            <person name="Yang R."/>
            <person name="Briner A.E."/>
            <person name="Felis G.E."/>
            <person name="de Vos W.M."/>
            <person name="Barrangou R."/>
            <person name="Klaenhammer T.R."/>
            <person name="Caufield P.W."/>
            <person name="Cui Y."/>
            <person name="Zhang H."/>
            <person name="O'Toole P.W."/>
        </authorList>
    </citation>
    <scope>NUCLEOTIDE SEQUENCE [LARGE SCALE GENOMIC DNA]</scope>
    <source>
        <strain evidence="2 3">DSM 20452</strain>
    </source>
</reference>
<dbReference type="SMART" id="SM00530">
    <property type="entry name" value="HTH_XRE"/>
    <property type="match status" value="1"/>
</dbReference>